<feature type="transmembrane region" description="Helical" evidence="5">
    <location>
        <begin position="392"/>
        <end position="419"/>
    </location>
</feature>
<accession>A0A1I5CVR7</accession>
<protein>
    <recommendedName>
        <fullName evidence="5">Transport permease protein</fullName>
    </recommendedName>
</protein>
<dbReference type="PROSITE" id="PS51012">
    <property type="entry name" value="ABC_TM2"/>
    <property type="match status" value="1"/>
</dbReference>
<feature type="transmembrane region" description="Helical" evidence="5">
    <location>
        <begin position="316"/>
        <end position="333"/>
    </location>
</feature>
<keyword evidence="5" id="KW-1003">Cell membrane</keyword>
<evidence type="ECO:0000313" key="7">
    <source>
        <dbReference type="EMBL" id="SFN91038.1"/>
    </source>
</evidence>
<organism evidence="7 8">
    <name type="scientific">Mycetocola miduiensis</name>
    <dbReference type="NCBI Taxonomy" id="995034"/>
    <lineage>
        <taxon>Bacteria</taxon>
        <taxon>Bacillati</taxon>
        <taxon>Actinomycetota</taxon>
        <taxon>Actinomycetes</taxon>
        <taxon>Micrococcales</taxon>
        <taxon>Microbacteriaceae</taxon>
        <taxon>Mycetocola</taxon>
    </lineage>
</organism>
<evidence type="ECO:0000256" key="1">
    <source>
        <dbReference type="ARBA" id="ARBA00004141"/>
    </source>
</evidence>
<dbReference type="STRING" id="995034.SAMN05216219_2609"/>
<evidence type="ECO:0000259" key="6">
    <source>
        <dbReference type="PROSITE" id="PS51012"/>
    </source>
</evidence>
<feature type="transmembrane region" description="Helical" evidence="5">
    <location>
        <begin position="514"/>
        <end position="535"/>
    </location>
</feature>
<dbReference type="InterPro" id="IPR013525">
    <property type="entry name" value="ABC2_TM"/>
</dbReference>
<feature type="transmembrane region" description="Helical" evidence="5">
    <location>
        <begin position="32"/>
        <end position="52"/>
    </location>
</feature>
<dbReference type="OrthoDB" id="9786643at2"/>
<gene>
    <name evidence="7" type="ORF">SAMN05216219_2609</name>
</gene>
<feature type="transmembrane region" description="Helical" evidence="5">
    <location>
        <begin position="64"/>
        <end position="87"/>
    </location>
</feature>
<dbReference type="PANTHER" id="PTHR43229:SF2">
    <property type="entry name" value="NODULATION PROTEIN J"/>
    <property type="match status" value="1"/>
</dbReference>
<evidence type="ECO:0000313" key="8">
    <source>
        <dbReference type="Proteomes" id="UP000198867"/>
    </source>
</evidence>
<feature type="transmembrane region" description="Helical" evidence="5">
    <location>
        <begin position="458"/>
        <end position="478"/>
    </location>
</feature>
<dbReference type="InterPro" id="IPR047817">
    <property type="entry name" value="ABC2_TM_bact-type"/>
</dbReference>
<keyword evidence="4 5" id="KW-0472">Membrane</keyword>
<evidence type="ECO:0000256" key="2">
    <source>
        <dbReference type="ARBA" id="ARBA00022692"/>
    </source>
</evidence>
<keyword evidence="5" id="KW-0813">Transport</keyword>
<dbReference type="InterPro" id="IPR051784">
    <property type="entry name" value="Nod_factor_ABC_transporter"/>
</dbReference>
<feature type="transmembrane region" description="Helical" evidence="5">
    <location>
        <begin position="147"/>
        <end position="168"/>
    </location>
</feature>
<dbReference type="Pfam" id="PF01061">
    <property type="entry name" value="ABC2_membrane"/>
    <property type="match status" value="2"/>
</dbReference>
<comment type="subcellular location">
    <subcellularLocation>
        <location evidence="5">Cell membrane</location>
        <topology evidence="5">Multi-pass membrane protein</topology>
    </subcellularLocation>
    <subcellularLocation>
        <location evidence="1">Membrane</location>
        <topology evidence="1">Multi-pass membrane protein</topology>
    </subcellularLocation>
</comment>
<sequence length="541" mass="56788">MIVVERTGAASVLLVAKDQLAHATVALWRTRVVLIFTFGMPLVWLILVGLLAGNDAVGEDGLRVMQFAAPTAIAMGTFFATMPPVAISVAEAREKRVLKRVRGTPLPAWCYFFGQIGASFVFATASLVVTLLVSVTLYGVRLQQGTLVATTVTLLVGLVSFSALGLAIGCLSRSAAIAEAAAIGAAVVLSFISGLFLMGAALPPWLDRVASAFPLKPYASLLQDQFNPFLQDSWDPAALAVLGAWGLLGAIVSLRAFRWDVSRPHATSRHVPAVPGRKQPARWAPAIVTRRPSPISLISQQTTASLRVVWRRPGEIFFSLAMPIALFALLVTTQGNGALPNGQPVSLSTAASMVTWGAGVAAFMNLAESVARARDTRVLKRVRGTPLPAQAYLAGKALASLALVLILLLGILTLAAVAYGLRISVAGLALGLVVVLVGTGSLAACGFLLAAVVPTARAVGAVGLLLLFLLSFFSDVFVTAGPDWMGTVGAFFPLKHLQNGLATAWHSDGADVPWLNIVVLTLWGVIAAGLAVRLFRWEPAA</sequence>
<feature type="domain" description="ABC transmembrane type-2" evidence="6">
    <location>
        <begin position="32"/>
        <end position="260"/>
    </location>
</feature>
<dbReference type="GO" id="GO:0140359">
    <property type="term" value="F:ABC-type transporter activity"/>
    <property type="evidence" value="ECO:0007669"/>
    <property type="project" value="InterPro"/>
</dbReference>
<keyword evidence="8" id="KW-1185">Reference proteome</keyword>
<comment type="similarity">
    <text evidence="5">Belongs to the ABC-2 integral membrane protein family.</text>
</comment>
<dbReference type="AlphaFoldDB" id="A0A1I5CVR7"/>
<evidence type="ECO:0000256" key="5">
    <source>
        <dbReference type="RuleBase" id="RU361157"/>
    </source>
</evidence>
<feature type="transmembrane region" description="Helical" evidence="5">
    <location>
        <begin position="353"/>
        <end position="371"/>
    </location>
</feature>
<dbReference type="Proteomes" id="UP000198867">
    <property type="component" value="Unassembled WGS sequence"/>
</dbReference>
<evidence type="ECO:0000256" key="4">
    <source>
        <dbReference type="ARBA" id="ARBA00023136"/>
    </source>
</evidence>
<dbReference type="PANTHER" id="PTHR43229">
    <property type="entry name" value="NODULATION PROTEIN J"/>
    <property type="match status" value="1"/>
</dbReference>
<keyword evidence="2 5" id="KW-0812">Transmembrane</keyword>
<feature type="transmembrane region" description="Helical" evidence="5">
    <location>
        <begin position="237"/>
        <end position="257"/>
    </location>
</feature>
<feature type="transmembrane region" description="Helical" evidence="5">
    <location>
        <begin position="180"/>
        <end position="202"/>
    </location>
</feature>
<proteinExistence type="inferred from homology"/>
<dbReference type="EMBL" id="FOVM01000007">
    <property type="protein sequence ID" value="SFN91038.1"/>
    <property type="molecule type" value="Genomic_DNA"/>
</dbReference>
<keyword evidence="3 5" id="KW-1133">Transmembrane helix</keyword>
<reference evidence="8" key="1">
    <citation type="submission" date="2016-10" db="EMBL/GenBank/DDBJ databases">
        <authorList>
            <person name="Varghese N."/>
            <person name="Submissions S."/>
        </authorList>
    </citation>
    <scope>NUCLEOTIDE SEQUENCE [LARGE SCALE GENOMIC DNA]</scope>
    <source>
        <strain evidence="8">CGMCC 1.11101</strain>
    </source>
</reference>
<feature type="transmembrane region" description="Helical" evidence="5">
    <location>
        <begin position="108"/>
        <end position="135"/>
    </location>
</feature>
<dbReference type="GO" id="GO:0005886">
    <property type="term" value="C:plasma membrane"/>
    <property type="evidence" value="ECO:0007669"/>
    <property type="project" value="UniProtKB-SubCell"/>
</dbReference>
<feature type="transmembrane region" description="Helical" evidence="5">
    <location>
        <begin position="425"/>
        <end position="451"/>
    </location>
</feature>
<evidence type="ECO:0000256" key="3">
    <source>
        <dbReference type="ARBA" id="ARBA00022989"/>
    </source>
</evidence>
<name>A0A1I5CVR7_9MICO</name>
<comment type="caution">
    <text evidence="5">Lacks conserved residue(s) required for the propagation of feature annotation.</text>
</comment>